<dbReference type="Proteomes" id="UP000193986">
    <property type="component" value="Unassembled WGS sequence"/>
</dbReference>
<feature type="compositionally biased region" description="Polar residues" evidence="5">
    <location>
        <begin position="498"/>
        <end position="514"/>
    </location>
</feature>
<dbReference type="STRING" id="71784.A0A1Y2BAS4"/>
<dbReference type="InParanoid" id="A0A1Y2BAS4"/>
<evidence type="ECO:0000313" key="7">
    <source>
        <dbReference type="EMBL" id="ORY31620.1"/>
    </source>
</evidence>
<dbReference type="GO" id="GO:0015095">
    <property type="term" value="F:magnesium ion transmembrane transporter activity"/>
    <property type="evidence" value="ECO:0007669"/>
    <property type="project" value="InterPro"/>
</dbReference>
<protein>
    <submittedName>
        <fullName evidence="7">Magnesium transporter NIPA-domain-containing protein</fullName>
    </submittedName>
</protein>
<dbReference type="OrthoDB" id="6428174at2759"/>
<feature type="transmembrane region" description="Helical" evidence="6">
    <location>
        <begin position="207"/>
        <end position="230"/>
    </location>
</feature>
<evidence type="ECO:0000313" key="8">
    <source>
        <dbReference type="Proteomes" id="UP000193986"/>
    </source>
</evidence>
<evidence type="ECO:0000256" key="6">
    <source>
        <dbReference type="SAM" id="Phobius"/>
    </source>
</evidence>
<feature type="transmembrane region" description="Helical" evidence="6">
    <location>
        <begin position="300"/>
        <end position="323"/>
    </location>
</feature>
<feature type="region of interest" description="Disordered" evidence="5">
    <location>
        <begin position="496"/>
        <end position="546"/>
    </location>
</feature>
<feature type="region of interest" description="Disordered" evidence="5">
    <location>
        <begin position="585"/>
        <end position="688"/>
    </location>
</feature>
<feature type="transmembrane region" description="Helical" evidence="6">
    <location>
        <begin position="78"/>
        <end position="102"/>
    </location>
</feature>
<dbReference type="AlphaFoldDB" id="A0A1Y2BAS4"/>
<evidence type="ECO:0000256" key="4">
    <source>
        <dbReference type="ARBA" id="ARBA00023136"/>
    </source>
</evidence>
<feature type="transmembrane region" description="Helical" evidence="6">
    <location>
        <begin position="136"/>
        <end position="157"/>
    </location>
</feature>
<gene>
    <name evidence="7" type="ORF">BCR39DRAFT_525938</name>
</gene>
<name>A0A1Y2BAS4_9TREE</name>
<evidence type="ECO:0000256" key="1">
    <source>
        <dbReference type="ARBA" id="ARBA00004141"/>
    </source>
</evidence>
<dbReference type="EMBL" id="MCFC01000014">
    <property type="protein sequence ID" value="ORY31620.1"/>
    <property type="molecule type" value="Genomic_DNA"/>
</dbReference>
<dbReference type="PANTHER" id="PTHR12570:SF92">
    <property type="entry name" value="SPICHTHYIN, ISOFORM B"/>
    <property type="match status" value="1"/>
</dbReference>
<feature type="compositionally biased region" description="Low complexity" evidence="5">
    <location>
        <begin position="445"/>
        <end position="456"/>
    </location>
</feature>
<dbReference type="PANTHER" id="PTHR12570">
    <property type="match status" value="1"/>
</dbReference>
<dbReference type="Gene3D" id="1.10.3730.20">
    <property type="match status" value="1"/>
</dbReference>
<comment type="caution">
    <text evidence="7">The sequence shown here is derived from an EMBL/GenBank/DDBJ whole genome shotgun (WGS) entry which is preliminary data.</text>
</comment>
<proteinExistence type="predicted"/>
<evidence type="ECO:0000256" key="2">
    <source>
        <dbReference type="ARBA" id="ARBA00022692"/>
    </source>
</evidence>
<reference evidence="7 8" key="1">
    <citation type="submission" date="2016-07" db="EMBL/GenBank/DDBJ databases">
        <title>Pervasive Adenine N6-methylation of Active Genes in Fungi.</title>
        <authorList>
            <consortium name="DOE Joint Genome Institute"/>
            <person name="Mondo S.J."/>
            <person name="Dannebaum R.O."/>
            <person name="Kuo R.C."/>
            <person name="Labutti K."/>
            <person name="Haridas S."/>
            <person name="Kuo A."/>
            <person name="Salamov A."/>
            <person name="Ahrendt S.R."/>
            <person name="Lipzen A."/>
            <person name="Sullivan W."/>
            <person name="Andreopoulos W.B."/>
            <person name="Clum A."/>
            <person name="Lindquist E."/>
            <person name="Daum C."/>
            <person name="Ramamoorthy G.K."/>
            <person name="Gryganskyi A."/>
            <person name="Culley D."/>
            <person name="Magnuson J.K."/>
            <person name="James T.Y."/>
            <person name="O'Malley M.A."/>
            <person name="Stajich J.E."/>
            <person name="Spatafora J.W."/>
            <person name="Visel A."/>
            <person name="Grigoriev I.V."/>
        </authorList>
    </citation>
    <scope>NUCLEOTIDE SEQUENCE [LARGE SCALE GENOMIC DNA]</scope>
    <source>
        <strain evidence="7 8">68-887.2</strain>
    </source>
</reference>
<feature type="compositionally biased region" description="Basic and acidic residues" evidence="5">
    <location>
        <begin position="596"/>
        <end position="616"/>
    </location>
</feature>
<feature type="transmembrane region" description="Helical" evidence="6">
    <location>
        <begin position="274"/>
        <end position="294"/>
    </location>
</feature>
<feature type="compositionally biased region" description="Acidic residues" evidence="5">
    <location>
        <begin position="621"/>
        <end position="641"/>
    </location>
</feature>
<evidence type="ECO:0000256" key="5">
    <source>
        <dbReference type="SAM" id="MobiDB-lite"/>
    </source>
</evidence>
<keyword evidence="4 6" id="KW-0472">Membrane</keyword>
<feature type="transmembrane region" description="Helical" evidence="6">
    <location>
        <begin position="242"/>
        <end position="262"/>
    </location>
</feature>
<dbReference type="SUPFAM" id="SSF103481">
    <property type="entry name" value="Multidrug resistance efflux transporter EmrE"/>
    <property type="match status" value="1"/>
</dbReference>
<dbReference type="Pfam" id="PF05653">
    <property type="entry name" value="Mg_trans_NIPA"/>
    <property type="match status" value="1"/>
</dbReference>
<organism evidence="7 8">
    <name type="scientific">Naematelia encephala</name>
    <dbReference type="NCBI Taxonomy" id="71784"/>
    <lineage>
        <taxon>Eukaryota</taxon>
        <taxon>Fungi</taxon>
        <taxon>Dikarya</taxon>
        <taxon>Basidiomycota</taxon>
        <taxon>Agaricomycotina</taxon>
        <taxon>Tremellomycetes</taxon>
        <taxon>Tremellales</taxon>
        <taxon>Naemateliaceae</taxon>
        <taxon>Naematelia</taxon>
    </lineage>
</organism>
<feature type="transmembrane region" description="Helical" evidence="6">
    <location>
        <begin position="108"/>
        <end position="129"/>
    </location>
</feature>
<sequence>MSSTIDPSSTSTISSTASATSSAAKGLIDQNANKSFKIVGICLAVGSGLFIGTSFVIKKKGLLRATSKYGNSTGEGHAYLKSPIWWTGMILMVIGEILNFVAYAFTEAILVTPMGALSVVVSAILSHFFLKESLTFFGWIGCTLCIIGATILALNAPEQQSVTTINAFKHLFVSPGFLVWASLCVVASGVVAFFVAPRWGKTNMMPYISICSLIGGISVSCTQGLGSSIVTSIQGDNQVKNWFFWFLFIFVVVTLLTEINYLNKALELFNTASVVPVYFCFFTTATLVTSFILYDGLKASAVSLITMVMGFLVICLGITLLQLSKIDPTRLTKLDRKSTMLFEAARHETEQTEKGDVSALEDPGMDALRGGFGAIGSIIRARSVSRRMSSASQMSAAGKRWPYANDNLSTQGLGHLQRFQLSDNPMPSDALDQISLHGKSPISLHPSSSINLSSSHYDPPRSPSHLKFEEADVVHQYDYGSDEAQHYSRKPHLAPLQIHSSSSGPGMSKRQTSNPLYPPVLEEPEEEENDTPTTAHGTYEVSPVEKSRAEYYPDPYRKPAQMTLSPSSAGASKLASLFHFSHSQDPSMVRGGSHRGVRDYPHLPKAERGAEREERAALVIDDADEKDDEVEKVDEDDDNERDSEGSGSEGGRYGALPTLASEERVAQAQGGGRLSSVGGPRGPRGPTR</sequence>
<feature type="transmembrane region" description="Helical" evidence="6">
    <location>
        <begin position="177"/>
        <end position="195"/>
    </location>
</feature>
<dbReference type="GO" id="GO:0016020">
    <property type="term" value="C:membrane"/>
    <property type="evidence" value="ECO:0007669"/>
    <property type="project" value="UniProtKB-SubCell"/>
</dbReference>
<keyword evidence="3 6" id="KW-1133">Transmembrane helix</keyword>
<dbReference type="InterPro" id="IPR037185">
    <property type="entry name" value="EmrE-like"/>
</dbReference>
<keyword evidence="2 6" id="KW-0812">Transmembrane</keyword>
<keyword evidence="8" id="KW-1185">Reference proteome</keyword>
<accession>A0A1Y2BAS4</accession>
<feature type="transmembrane region" description="Helical" evidence="6">
    <location>
        <begin position="38"/>
        <end position="57"/>
    </location>
</feature>
<comment type="subcellular location">
    <subcellularLocation>
        <location evidence="1">Membrane</location>
        <topology evidence="1">Multi-pass membrane protein</topology>
    </subcellularLocation>
</comment>
<evidence type="ECO:0000256" key="3">
    <source>
        <dbReference type="ARBA" id="ARBA00022989"/>
    </source>
</evidence>
<feature type="region of interest" description="Disordered" evidence="5">
    <location>
        <begin position="445"/>
        <end position="465"/>
    </location>
</feature>
<dbReference type="InterPro" id="IPR008521">
    <property type="entry name" value="Mg_trans_NIPA"/>
</dbReference>
<feature type="compositionally biased region" description="Low complexity" evidence="5">
    <location>
        <begin position="674"/>
        <end position="688"/>
    </location>
</feature>